<evidence type="ECO:0000313" key="2">
    <source>
        <dbReference type="Proteomes" id="UP000095282"/>
    </source>
</evidence>
<organism evidence="2 3">
    <name type="scientific">Caenorhabditis tropicalis</name>
    <dbReference type="NCBI Taxonomy" id="1561998"/>
    <lineage>
        <taxon>Eukaryota</taxon>
        <taxon>Metazoa</taxon>
        <taxon>Ecdysozoa</taxon>
        <taxon>Nematoda</taxon>
        <taxon>Chromadorea</taxon>
        <taxon>Rhabditida</taxon>
        <taxon>Rhabditina</taxon>
        <taxon>Rhabditomorpha</taxon>
        <taxon>Rhabditoidea</taxon>
        <taxon>Rhabditidae</taxon>
        <taxon>Peloderinae</taxon>
        <taxon>Caenorhabditis</taxon>
    </lineage>
</organism>
<keyword evidence="2" id="KW-1185">Reference proteome</keyword>
<dbReference type="WBParaSite" id="Csp11.Scaffold629.g12930.t1">
    <property type="protein sequence ID" value="Csp11.Scaffold629.g12930.t1"/>
    <property type="gene ID" value="Csp11.Scaffold629.g12930"/>
</dbReference>
<feature type="transmembrane region" description="Helical" evidence="1">
    <location>
        <begin position="49"/>
        <end position="66"/>
    </location>
</feature>
<name>A0A1I7TY08_9PELO</name>
<feature type="transmembrane region" description="Helical" evidence="1">
    <location>
        <begin position="72"/>
        <end position="90"/>
    </location>
</feature>
<protein>
    <submittedName>
        <fullName evidence="3">Dolichyl-P-Glc:Glc(2)Man(9)GlcNAc(2)-PP-dolichol alpha-1,2-glucosyltransferase</fullName>
    </submittedName>
</protein>
<keyword evidence="1" id="KW-0472">Membrane</keyword>
<keyword evidence="1" id="KW-1133">Transmembrane helix</keyword>
<evidence type="ECO:0000313" key="3">
    <source>
        <dbReference type="WBParaSite" id="Csp11.Scaffold629.g12930.t1"/>
    </source>
</evidence>
<keyword evidence="1" id="KW-0812">Transmembrane</keyword>
<dbReference type="Proteomes" id="UP000095282">
    <property type="component" value="Unplaced"/>
</dbReference>
<feature type="transmembrane region" description="Helical" evidence="1">
    <location>
        <begin position="6"/>
        <end position="29"/>
    </location>
</feature>
<dbReference type="InterPro" id="IPR019422">
    <property type="entry name" value="7TM_GPCR_serpentine_rcpt_Srh"/>
</dbReference>
<sequence length="153" mass="17515">MKSTFIVFYSTNIVFNYLLGFLDSPYILLPALAGSPLGMMRYFSIPPNVQVYFLVASLACKFQFLVGNEAHGRGNLLIFPAVIISMPILFERWFHEMITKQSRAWNKWRLWWIFAHYLVVVVLVLIGIIETPEQNEINRAKVVTVSPANSSVT</sequence>
<accession>A0A1I7TY08</accession>
<dbReference type="Pfam" id="PF10318">
    <property type="entry name" value="7TM_GPCR_Srh"/>
    <property type="match status" value="2"/>
</dbReference>
<dbReference type="AlphaFoldDB" id="A0A1I7TY08"/>
<feature type="transmembrane region" description="Helical" evidence="1">
    <location>
        <begin position="110"/>
        <end position="129"/>
    </location>
</feature>
<evidence type="ECO:0000256" key="1">
    <source>
        <dbReference type="SAM" id="Phobius"/>
    </source>
</evidence>
<proteinExistence type="predicted"/>
<reference evidence="3" key="1">
    <citation type="submission" date="2016-11" db="UniProtKB">
        <authorList>
            <consortium name="WormBaseParasite"/>
        </authorList>
    </citation>
    <scope>IDENTIFICATION</scope>
</reference>